<sequence length="237" mass="25314">MKLPTSFYLLTCLLRAVLSQSNSNSQVPSASSFASPSSLIPSTLQTSTIGTLISPSASSYPSLSATSSSVTTTTFETYSPTYSPSCTSSTITSTVQGPSATDASATNNAAPSATSPSTSELDIEYLFCQGDCLSPATAELVLCIVWELDFGTQDWKSCFNGIPTLNSNILPKRTTPNVVKPTQPEARVPTIRFEDIKQDCPIKTWIINFFGRFKISLRSGGPNGPPGETYLVIEPKR</sequence>
<gene>
    <name evidence="3" type="ORF">VTL71DRAFT_1418</name>
</gene>
<evidence type="ECO:0000313" key="4">
    <source>
        <dbReference type="Proteomes" id="UP001595075"/>
    </source>
</evidence>
<keyword evidence="4" id="KW-1185">Reference proteome</keyword>
<evidence type="ECO:0000313" key="3">
    <source>
        <dbReference type="EMBL" id="KAL2066994.1"/>
    </source>
</evidence>
<organism evidence="3 4">
    <name type="scientific">Oculimacula yallundae</name>
    <dbReference type="NCBI Taxonomy" id="86028"/>
    <lineage>
        <taxon>Eukaryota</taxon>
        <taxon>Fungi</taxon>
        <taxon>Dikarya</taxon>
        <taxon>Ascomycota</taxon>
        <taxon>Pezizomycotina</taxon>
        <taxon>Leotiomycetes</taxon>
        <taxon>Helotiales</taxon>
        <taxon>Ploettnerulaceae</taxon>
        <taxon>Oculimacula</taxon>
    </lineage>
</organism>
<proteinExistence type="predicted"/>
<comment type="caution">
    <text evidence="3">The sequence shown here is derived from an EMBL/GenBank/DDBJ whole genome shotgun (WGS) entry which is preliminary data.</text>
</comment>
<reference evidence="3 4" key="1">
    <citation type="journal article" date="2024" name="Commun. Biol.">
        <title>Comparative genomic analysis of thermophilic fungi reveals convergent evolutionary adaptations and gene losses.</title>
        <authorList>
            <person name="Steindorff A.S."/>
            <person name="Aguilar-Pontes M.V."/>
            <person name="Robinson A.J."/>
            <person name="Andreopoulos B."/>
            <person name="LaButti K."/>
            <person name="Kuo A."/>
            <person name="Mondo S."/>
            <person name="Riley R."/>
            <person name="Otillar R."/>
            <person name="Haridas S."/>
            <person name="Lipzen A."/>
            <person name="Grimwood J."/>
            <person name="Schmutz J."/>
            <person name="Clum A."/>
            <person name="Reid I.D."/>
            <person name="Moisan M.C."/>
            <person name="Butler G."/>
            <person name="Nguyen T.T.M."/>
            <person name="Dewar K."/>
            <person name="Conant G."/>
            <person name="Drula E."/>
            <person name="Henrissat B."/>
            <person name="Hansel C."/>
            <person name="Singer S."/>
            <person name="Hutchinson M.I."/>
            <person name="de Vries R.P."/>
            <person name="Natvig D.O."/>
            <person name="Powell A.J."/>
            <person name="Tsang A."/>
            <person name="Grigoriev I.V."/>
        </authorList>
    </citation>
    <scope>NUCLEOTIDE SEQUENCE [LARGE SCALE GENOMIC DNA]</scope>
    <source>
        <strain evidence="3 4">CBS 494.80</strain>
    </source>
</reference>
<name>A0ABR4CCR6_9HELO</name>
<dbReference type="EMBL" id="JAZHXI010000010">
    <property type="protein sequence ID" value="KAL2066994.1"/>
    <property type="molecule type" value="Genomic_DNA"/>
</dbReference>
<keyword evidence="2" id="KW-0732">Signal</keyword>
<protein>
    <submittedName>
        <fullName evidence="3">Uncharacterized protein</fullName>
    </submittedName>
</protein>
<evidence type="ECO:0000256" key="2">
    <source>
        <dbReference type="SAM" id="SignalP"/>
    </source>
</evidence>
<dbReference type="Proteomes" id="UP001595075">
    <property type="component" value="Unassembled WGS sequence"/>
</dbReference>
<accession>A0ABR4CCR6</accession>
<feature type="region of interest" description="Disordered" evidence="1">
    <location>
        <begin position="93"/>
        <end position="117"/>
    </location>
</feature>
<evidence type="ECO:0000256" key="1">
    <source>
        <dbReference type="SAM" id="MobiDB-lite"/>
    </source>
</evidence>
<feature type="signal peptide" evidence="2">
    <location>
        <begin position="1"/>
        <end position="19"/>
    </location>
</feature>
<feature type="chain" id="PRO_5045320020" evidence="2">
    <location>
        <begin position="20"/>
        <end position="237"/>
    </location>
</feature>